<gene>
    <name evidence="2" type="ORF">I6H42_07020</name>
</gene>
<sequence length="337" mass="34557">MNTEPASGRGTVALVGLTSPDLECVRDAVTLAGARVCVDPARASLVLAAPQAPVPDCLPCVRVGDEGQVSPRDTALLVSLIAEASRRALRPGAVWVLAGIAGGVGVTRVVRLLAHAMGRTRAAWKRCPRWMGKEPGSESGSGPVVVDASGAVPGFARACDHSAPGVRWADLDALEDSYLPALRDQLPLIGGVRAIVGDGRGGAHADDPRVVAACRSLDAPLLVDVGRWDARAAHCALAIGADVAVLVTHGDLEGAAAMAAVLTLSPPPCPALTLVTRGRRRSPGLRECAPTPILSLPTRSGRDLRALRRALASTQAPPDGSRGPDTIGPGQLKASRA</sequence>
<protein>
    <submittedName>
        <fullName evidence="2">Uncharacterized protein</fullName>
    </submittedName>
</protein>
<feature type="region of interest" description="Disordered" evidence="1">
    <location>
        <begin position="312"/>
        <end position="337"/>
    </location>
</feature>
<dbReference type="EMBL" id="CP066065">
    <property type="protein sequence ID" value="QQC43534.1"/>
    <property type="molecule type" value="Genomic_DNA"/>
</dbReference>
<evidence type="ECO:0000313" key="2">
    <source>
        <dbReference type="EMBL" id="QQC43534.1"/>
    </source>
</evidence>
<evidence type="ECO:0000313" key="3">
    <source>
        <dbReference type="Proteomes" id="UP000595220"/>
    </source>
</evidence>
<reference evidence="2 3" key="1">
    <citation type="submission" date="2020-12" db="EMBL/GenBank/DDBJ databases">
        <title>FDA dAtabase for Regulatory Grade micrObial Sequences (FDA-ARGOS): Supporting development and validation of Infectious Disease Dx tests.</title>
        <authorList>
            <person name="Sproer C."/>
            <person name="Gronow S."/>
            <person name="Severitt S."/>
            <person name="Schroder I."/>
            <person name="Tallon L."/>
            <person name="Sadzewicz L."/>
            <person name="Zhao X."/>
            <person name="Boylan J."/>
            <person name="Ott S."/>
            <person name="Bowen H."/>
            <person name="Vavikolanu K."/>
            <person name="Mehta A."/>
            <person name="Aluvathingal J."/>
            <person name="Nadendla S."/>
            <person name="Lowell S."/>
            <person name="Myers T."/>
            <person name="Yan Y."/>
            <person name="Sichtig H."/>
        </authorList>
    </citation>
    <scope>NUCLEOTIDE SEQUENCE [LARGE SCALE GENOMIC DNA]</scope>
    <source>
        <strain evidence="2 3">FDAARGOS_985</strain>
    </source>
</reference>
<organism evidence="2 3">
    <name type="scientific">Schaalia meyeri</name>
    <dbReference type="NCBI Taxonomy" id="52773"/>
    <lineage>
        <taxon>Bacteria</taxon>
        <taxon>Bacillati</taxon>
        <taxon>Actinomycetota</taxon>
        <taxon>Actinomycetes</taxon>
        <taxon>Actinomycetales</taxon>
        <taxon>Actinomycetaceae</taxon>
        <taxon>Schaalia</taxon>
    </lineage>
</organism>
<keyword evidence="3" id="KW-1185">Reference proteome</keyword>
<evidence type="ECO:0000256" key="1">
    <source>
        <dbReference type="SAM" id="MobiDB-lite"/>
    </source>
</evidence>
<dbReference type="Proteomes" id="UP000595220">
    <property type="component" value="Chromosome"/>
</dbReference>
<dbReference type="RefSeq" id="WP_074633401.1">
    <property type="nucleotide sequence ID" value="NZ_CP066065.1"/>
</dbReference>
<proteinExistence type="predicted"/>
<accession>A0AAP9Y6Z4</accession>
<dbReference type="AlphaFoldDB" id="A0AAP9Y6Z4"/>
<name>A0AAP9Y6Z4_9ACTO</name>